<dbReference type="Pfam" id="PF00019">
    <property type="entry name" value="TGF_beta"/>
    <property type="match status" value="1"/>
</dbReference>
<evidence type="ECO:0000256" key="1">
    <source>
        <dbReference type="ARBA" id="ARBA00004613"/>
    </source>
</evidence>
<feature type="signal peptide" evidence="11">
    <location>
        <begin position="1"/>
        <end position="17"/>
    </location>
</feature>
<evidence type="ECO:0000256" key="11">
    <source>
        <dbReference type="SAM" id="SignalP"/>
    </source>
</evidence>
<keyword evidence="7" id="KW-1015">Disulfide bond</keyword>
<proteinExistence type="inferred from homology"/>
<evidence type="ECO:0000313" key="14">
    <source>
        <dbReference type="Proteomes" id="UP000076858"/>
    </source>
</evidence>
<keyword evidence="5 11" id="KW-0732">Signal</keyword>
<feature type="domain" description="TGF-beta family profile" evidence="12">
    <location>
        <begin position="330"/>
        <end position="459"/>
    </location>
</feature>
<dbReference type="InterPro" id="IPR029034">
    <property type="entry name" value="Cystine-knot_cytokine"/>
</dbReference>
<dbReference type="GO" id="GO:0005615">
    <property type="term" value="C:extracellular space"/>
    <property type="evidence" value="ECO:0007669"/>
    <property type="project" value="UniProtKB-KW"/>
</dbReference>
<evidence type="ECO:0000256" key="6">
    <source>
        <dbReference type="ARBA" id="ARBA00023030"/>
    </source>
</evidence>
<keyword evidence="6 9" id="KW-0339">Growth factor</keyword>
<dbReference type="InterPro" id="IPR001111">
    <property type="entry name" value="TGF-b_propeptide"/>
</dbReference>
<dbReference type="InterPro" id="IPR015615">
    <property type="entry name" value="TGF-beta-rel"/>
</dbReference>
<evidence type="ECO:0000256" key="3">
    <source>
        <dbReference type="ARBA" id="ARBA00022514"/>
    </source>
</evidence>
<dbReference type="PANTHER" id="PTHR11848">
    <property type="entry name" value="TGF-BETA FAMILY"/>
    <property type="match status" value="1"/>
</dbReference>
<evidence type="ECO:0000256" key="9">
    <source>
        <dbReference type="RuleBase" id="RU000354"/>
    </source>
</evidence>
<keyword evidence="8" id="KW-0325">Glycoprotein</keyword>
<dbReference type="PANTHER" id="PTHR11848:SF310">
    <property type="entry name" value="PROTEIN 60A-RELATED"/>
    <property type="match status" value="1"/>
</dbReference>
<evidence type="ECO:0000256" key="4">
    <source>
        <dbReference type="ARBA" id="ARBA00022525"/>
    </source>
</evidence>
<dbReference type="GO" id="GO:0005125">
    <property type="term" value="F:cytokine activity"/>
    <property type="evidence" value="ECO:0007669"/>
    <property type="project" value="UniProtKB-KW"/>
</dbReference>
<evidence type="ECO:0000256" key="5">
    <source>
        <dbReference type="ARBA" id="ARBA00022729"/>
    </source>
</evidence>
<gene>
    <name evidence="13" type="ORF">APZ42_033023</name>
</gene>
<keyword evidence="3" id="KW-0202">Cytokine</keyword>
<evidence type="ECO:0000256" key="7">
    <source>
        <dbReference type="ARBA" id="ARBA00023157"/>
    </source>
</evidence>
<evidence type="ECO:0000259" key="12">
    <source>
        <dbReference type="PROSITE" id="PS51362"/>
    </source>
</evidence>
<evidence type="ECO:0000313" key="13">
    <source>
        <dbReference type="EMBL" id="KZS04088.1"/>
    </source>
</evidence>
<sequence length="459" mass="52545">MMQDLVLPFLFVASCAALSGFYYDNGVDQTVVHKHLNKREKKEMQSEILHLLGLQHRPRPVLMVPSRRKLQVDDSLSSAPRFLIDVYQSLTEEDSGELKLTPDLIEKEFNVSDSDVHSMDEADVIMSFVNRGQHLHGIRHHHSFGRLWFDLSEVPAPTTVISAELRLYINFTMAHENIDPTELEEADNHIESQQFTITVYEIGLEDILIYIDQMEIDSHQEGWVAFNVSLPLKNWLQRPEENFGLQLVCRSSTTGRQASAREVGLVGSHGNDKLQPFMVAFFRSLMPAIHKQPGQQVQVLQKELTDNEDEDDNEVSKRSNRIRRQTPNNNRKRSKDSEEFGGWNPYADLDARLSRRSCQKKNLYVSFRDLGWQDWIIAPDGYAASYCNGECSFPLNAHMNASNHAIVQTLVHLMNPYRVPKPCCAPIKLSSISVLYFDDNSNVILKKYRNMVVKSCGCH</sequence>
<dbReference type="InterPro" id="IPR001839">
    <property type="entry name" value="TGF-b_C"/>
</dbReference>
<comment type="similarity">
    <text evidence="2 9">Belongs to the TGF-beta family.</text>
</comment>
<accession>A0A164LGI4</accession>
<dbReference type="GO" id="GO:0032502">
    <property type="term" value="P:developmental process"/>
    <property type="evidence" value="ECO:0007669"/>
    <property type="project" value="UniProtKB-ARBA"/>
</dbReference>
<dbReference type="PROSITE" id="PS51362">
    <property type="entry name" value="TGF_BETA_2"/>
    <property type="match status" value="1"/>
</dbReference>
<comment type="caution">
    <text evidence="13">The sequence shown here is derived from an EMBL/GenBank/DDBJ whole genome shotgun (WGS) entry which is preliminary data.</text>
</comment>
<dbReference type="STRING" id="35525.A0A164LGI4"/>
<keyword evidence="14" id="KW-1185">Reference proteome</keyword>
<dbReference type="CDD" id="cd13761">
    <property type="entry name" value="TGF_beta_BMP5_like"/>
    <property type="match status" value="1"/>
</dbReference>
<feature type="compositionally biased region" description="Basic residues" evidence="10">
    <location>
        <begin position="318"/>
        <end position="334"/>
    </location>
</feature>
<dbReference type="Pfam" id="PF00688">
    <property type="entry name" value="TGFb_propeptide"/>
    <property type="match status" value="1"/>
</dbReference>
<dbReference type="Gene3D" id="2.10.90.10">
    <property type="entry name" value="Cystine-knot cytokines"/>
    <property type="match status" value="1"/>
</dbReference>
<name>A0A164LGI4_9CRUS</name>
<feature type="region of interest" description="Disordered" evidence="10">
    <location>
        <begin position="305"/>
        <end position="339"/>
    </location>
</feature>
<dbReference type="Gene3D" id="2.60.120.970">
    <property type="match status" value="1"/>
</dbReference>
<dbReference type="GO" id="GO:0008083">
    <property type="term" value="F:growth factor activity"/>
    <property type="evidence" value="ECO:0007669"/>
    <property type="project" value="UniProtKB-KW"/>
</dbReference>
<dbReference type="SUPFAM" id="SSF57501">
    <property type="entry name" value="Cystine-knot cytokines"/>
    <property type="match status" value="1"/>
</dbReference>
<feature type="chain" id="PRO_5007851535" evidence="11">
    <location>
        <begin position="18"/>
        <end position="459"/>
    </location>
</feature>
<evidence type="ECO:0000256" key="10">
    <source>
        <dbReference type="SAM" id="MobiDB-lite"/>
    </source>
</evidence>
<dbReference type="PROSITE" id="PS00250">
    <property type="entry name" value="TGF_BETA_1"/>
    <property type="match status" value="1"/>
</dbReference>
<dbReference type="OrthoDB" id="5987191at2759"/>
<dbReference type="SMART" id="SM00204">
    <property type="entry name" value="TGFB"/>
    <property type="match status" value="1"/>
</dbReference>
<keyword evidence="4" id="KW-0964">Secreted</keyword>
<evidence type="ECO:0000256" key="2">
    <source>
        <dbReference type="ARBA" id="ARBA00006656"/>
    </source>
</evidence>
<dbReference type="Proteomes" id="UP000076858">
    <property type="component" value="Unassembled WGS sequence"/>
</dbReference>
<organism evidence="13 14">
    <name type="scientific">Daphnia magna</name>
    <dbReference type="NCBI Taxonomy" id="35525"/>
    <lineage>
        <taxon>Eukaryota</taxon>
        <taxon>Metazoa</taxon>
        <taxon>Ecdysozoa</taxon>
        <taxon>Arthropoda</taxon>
        <taxon>Crustacea</taxon>
        <taxon>Branchiopoda</taxon>
        <taxon>Diplostraca</taxon>
        <taxon>Cladocera</taxon>
        <taxon>Anomopoda</taxon>
        <taxon>Daphniidae</taxon>
        <taxon>Daphnia</taxon>
    </lineage>
</organism>
<dbReference type="InterPro" id="IPR017948">
    <property type="entry name" value="TGFb_CS"/>
</dbReference>
<protein>
    <submittedName>
        <fullName evidence="13">Putative TGF-beta ligand glass bottom boat protein</fullName>
    </submittedName>
</protein>
<dbReference type="EMBL" id="LRGB01003134">
    <property type="protein sequence ID" value="KZS04088.1"/>
    <property type="molecule type" value="Genomic_DNA"/>
</dbReference>
<dbReference type="FunFam" id="2.10.90.10:FF:000003">
    <property type="entry name" value="Bone morphogenetic protein 5"/>
    <property type="match status" value="1"/>
</dbReference>
<reference evidence="13 14" key="1">
    <citation type="submission" date="2016-03" db="EMBL/GenBank/DDBJ databases">
        <title>EvidentialGene: Evidence-directed Construction of Genes on Genomes.</title>
        <authorList>
            <person name="Gilbert D.G."/>
            <person name="Choi J.-H."/>
            <person name="Mockaitis K."/>
            <person name="Colbourne J."/>
            <person name="Pfrender M."/>
        </authorList>
    </citation>
    <scope>NUCLEOTIDE SEQUENCE [LARGE SCALE GENOMIC DNA]</scope>
    <source>
        <strain evidence="13 14">Xinb3</strain>
        <tissue evidence="13">Complete organism</tissue>
    </source>
</reference>
<evidence type="ECO:0000256" key="8">
    <source>
        <dbReference type="ARBA" id="ARBA00023180"/>
    </source>
</evidence>
<dbReference type="AlphaFoldDB" id="A0A164LGI4"/>
<comment type="subcellular location">
    <subcellularLocation>
        <location evidence="1">Secreted</location>
    </subcellularLocation>
</comment>